<evidence type="ECO:0000256" key="4">
    <source>
        <dbReference type="ARBA" id="ARBA00022989"/>
    </source>
</evidence>
<dbReference type="NCBIfam" id="NF033135">
    <property type="entry name" value="cmx_cmrA"/>
    <property type="match status" value="1"/>
</dbReference>
<dbReference type="Gene3D" id="1.20.1250.20">
    <property type="entry name" value="MFS general substrate transporter like domains"/>
    <property type="match status" value="2"/>
</dbReference>
<dbReference type="InterPro" id="IPR036259">
    <property type="entry name" value="MFS_trans_sf"/>
</dbReference>
<feature type="transmembrane region" description="Helical" evidence="6">
    <location>
        <begin position="286"/>
        <end position="305"/>
    </location>
</feature>
<dbReference type="InterPro" id="IPR050189">
    <property type="entry name" value="MFS_Efflux_Transporters"/>
</dbReference>
<feature type="transmembrane region" description="Helical" evidence="6">
    <location>
        <begin position="54"/>
        <end position="81"/>
    </location>
</feature>
<keyword evidence="5 6" id="KW-0472">Membrane</keyword>
<feature type="transmembrane region" description="Helical" evidence="6">
    <location>
        <begin position="182"/>
        <end position="204"/>
    </location>
</feature>
<dbReference type="RefSeq" id="WP_387409905.1">
    <property type="nucleotide sequence ID" value="NZ_JBIASD010000004.1"/>
</dbReference>
<reference evidence="8 9" key="1">
    <citation type="submission" date="2024-10" db="EMBL/GenBank/DDBJ databases">
        <title>The Natural Products Discovery Center: Release of the First 8490 Sequenced Strains for Exploring Actinobacteria Biosynthetic Diversity.</title>
        <authorList>
            <person name="Kalkreuter E."/>
            <person name="Kautsar S.A."/>
            <person name="Yang D."/>
            <person name="Bader C.D."/>
            <person name="Teijaro C.N."/>
            <person name="Fluegel L."/>
            <person name="Davis C.M."/>
            <person name="Simpson J.R."/>
            <person name="Lauterbach L."/>
            <person name="Steele A.D."/>
            <person name="Gui C."/>
            <person name="Meng S."/>
            <person name="Li G."/>
            <person name="Viehrig K."/>
            <person name="Ye F."/>
            <person name="Su P."/>
            <person name="Kiefer A.F."/>
            <person name="Nichols A."/>
            <person name="Cepeda A.J."/>
            <person name="Yan W."/>
            <person name="Fan B."/>
            <person name="Jiang Y."/>
            <person name="Adhikari A."/>
            <person name="Zheng C.-J."/>
            <person name="Schuster L."/>
            <person name="Cowan T.M."/>
            <person name="Smanski M.J."/>
            <person name="Chevrette M.G."/>
            <person name="De Carvalho L.P.S."/>
            <person name="Shen B."/>
        </authorList>
    </citation>
    <scope>NUCLEOTIDE SEQUENCE [LARGE SCALE GENOMIC DNA]</scope>
    <source>
        <strain evidence="8 9">NPDC002173</strain>
    </source>
</reference>
<evidence type="ECO:0000256" key="5">
    <source>
        <dbReference type="ARBA" id="ARBA00023136"/>
    </source>
</evidence>
<evidence type="ECO:0000313" key="8">
    <source>
        <dbReference type="EMBL" id="MFF3665769.1"/>
    </source>
</evidence>
<evidence type="ECO:0000256" key="3">
    <source>
        <dbReference type="ARBA" id="ARBA00022692"/>
    </source>
</evidence>
<dbReference type="EMBL" id="JBIASD010000004">
    <property type="protein sequence ID" value="MFF3665769.1"/>
    <property type="molecule type" value="Genomic_DNA"/>
</dbReference>
<comment type="caution">
    <text evidence="8">The sequence shown here is derived from an EMBL/GenBank/DDBJ whole genome shotgun (WGS) entry which is preliminary data.</text>
</comment>
<evidence type="ECO:0000313" key="9">
    <source>
        <dbReference type="Proteomes" id="UP001602013"/>
    </source>
</evidence>
<feature type="transmembrane region" description="Helical" evidence="6">
    <location>
        <begin position="145"/>
        <end position="170"/>
    </location>
</feature>
<keyword evidence="3 6" id="KW-0812">Transmembrane</keyword>
<evidence type="ECO:0000259" key="7">
    <source>
        <dbReference type="PROSITE" id="PS50850"/>
    </source>
</evidence>
<feature type="transmembrane region" description="Helical" evidence="6">
    <location>
        <begin position="373"/>
        <end position="394"/>
    </location>
</feature>
<proteinExistence type="predicted"/>
<feature type="transmembrane region" description="Helical" evidence="6">
    <location>
        <begin position="210"/>
        <end position="231"/>
    </location>
</feature>
<feature type="transmembrane region" description="Helical" evidence="6">
    <location>
        <begin position="342"/>
        <end position="361"/>
    </location>
</feature>
<organism evidence="8 9">
    <name type="scientific">Microtetraspora malaysiensis</name>
    <dbReference type="NCBI Taxonomy" id="161358"/>
    <lineage>
        <taxon>Bacteria</taxon>
        <taxon>Bacillati</taxon>
        <taxon>Actinomycetota</taxon>
        <taxon>Actinomycetes</taxon>
        <taxon>Streptosporangiales</taxon>
        <taxon>Streptosporangiaceae</taxon>
        <taxon>Microtetraspora</taxon>
    </lineage>
</organism>
<dbReference type="PROSITE" id="PS50850">
    <property type="entry name" value="MFS"/>
    <property type="match status" value="1"/>
</dbReference>
<feature type="transmembrane region" description="Helical" evidence="6">
    <location>
        <begin position="252"/>
        <end position="274"/>
    </location>
</feature>
<keyword evidence="4 6" id="KW-1133">Transmembrane helix</keyword>
<name>A0ABW6SLE7_9ACTN</name>
<evidence type="ECO:0000256" key="2">
    <source>
        <dbReference type="ARBA" id="ARBA00022475"/>
    </source>
</evidence>
<evidence type="ECO:0000256" key="1">
    <source>
        <dbReference type="ARBA" id="ARBA00004651"/>
    </source>
</evidence>
<dbReference type="SUPFAM" id="SSF103473">
    <property type="entry name" value="MFS general substrate transporter"/>
    <property type="match status" value="1"/>
</dbReference>
<keyword evidence="2" id="KW-1003">Cell membrane</keyword>
<feature type="transmembrane region" description="Helical" evidence="6">
    <location>
        <begin position="317"/>
        <end position="336"/>
    </location>
</feature>
<dbReference type="InterPro" id="IPR020846">
    <property type="entry name" value="MFS_dom"/>
</dbReference>
<dbReference type="PANTHER" id="PTHR43124:SF3">
    <property type="entry name" value="CHLORAMPHENICOL EFFLUX PUMP RV0191"/>
    <property type="match status" value="1"/>
</dbReference>
<gene>
    <name evidence="8" type="ORF">ACFYXI_09255</name>
</gene>
<feature type="transmembrane region" description="Helical" evidence="6">
    <location>
        <begin position="121"/>
        <end position="139"/>
    </location>
</feature>
<accession>A0ABW6SLE7</accession>
<keyword evidence="9" id="KW-1185">Reference proteome</keyword>
<dbReference type="InterPro" id="IPR011701">
    <property type="entry name" value="MFS"/>
</dbReference>
<feature type="transmembrane region" description="Helical" evidence="6">
    <location>
        <begin position="93"/>
        <end position="114"/>
    </location>
</feature>
<feature type="transmembrane region" description="Helical" evidence="6">
    <location>
        <begin position="400"/>
        <end position="424"/>
    </location>
</feature>
<evidence type="ECO:0000256" key="6">
    <source>
        <dbReference type="SAM" id="Phobius"/>
    </source>
</evidence>
<feature type="domain" description="Major facilitator superfamily (MFS) profile" evidence="7">
    <location>
        <begin position="55"/>
        <end position="430"/>
    </location>
</feature>
<protein>
    <submittedName>
        <fullName evidence="8">Cmx/CmrA family chloramphenicol efflux MFS transporter</fullName>
    </submittedName>
</protein>
<sequence length="433" mass="44331">MQRHRDGEIINAGTAEPISGAADRAVGNVVDPRPRAGVETTAQRAPVSRGRLPLGVYLLAFSLFAMGSAEFLLAGVLPTIAEDLRITLPSAGALISAFAVGVVIGGPPLAILTLRWPRRTTLVATQAIFAASVAIGLLTDSYGMLLATRFICGLAYAGYWAVAAVTAISLVTPDRTARASGVVVSGLSLAMIAGGPAGAMLSYFTGWRGGFWGVVALTVAGAILVLLALPATSAKTEPSVRSELRTMRRPQLWVVYAATLLSTAAYMISFNYLAAFLTDVTGVPGVWVPAILVLFGVGAFIGLTIGGRIADRRPTHALLIGAIGIAAASVLLAIFAPYAPAVVPLVLMLGIAGFVLNPAIYGRVFTIASEAPTLAGATTVSAFQLGISLVPALAGVALNAGAGITSVAWIGAGLAAVTVPTVLLDRAISRRRP</sequence>
<dbReference type="PANTHER" id="PTHR43124">
    <property type="entry name" value="PURINE EFFLUX PUMP PBUE"/>
    <property type="match status" value="1"/>
</dbReference>
<dbReference type="CDD" id="cd17324">
    <property type="entry name" value="MFS_NepI_like"/>
    <property type="match status" value="1"/>
</dbReference>
<comment type="subcellular location">
    <subcellularLocation>
        <location evidence="1">Cell membrane</location>
        <topology evidence="1">Multi-pass membrane protein</topology>
    </subcellularLocation>
</comment>
<dbReference type="Pfam" id="PF07690">
    <property type="entry name" value="MFS_1"/>
    <property type="match status" value="1"/>
</dbReference>
<dbReference type="Proteomes" id="UP001602013">
    <property type="component" value="Unassembled WGS sequence"/>
</dbReference>